<evidence type="ECO:0000313" key="4">
    <source>
        <dbReference type="Proteomes" id="UP001497457"/>
    </source>
</evidence>
<dbReference type="CDD" id="cd05467">
    <property type="entry name" value="CBM20"/>
    <property type="match status" value="1"/>
</dbReference>
<keyword evidence="4" id="KW-1185">Reference proteome</keyword>
<dbReference type="PANTHER" id="PTHR15048">
    <property type="entry name" value="STARCH-BINDING DOMAIN-CONTAINING PROTEIN 1"/>
    <property type="match status" value="1"/>
</dbReference>
<protein>
    <recommendedName>
        <fullName evidence="2">CBM20 domain-containing protein</fullName>
    </recommendedName>
</protein>
<dbReference type="SMART" id="SM01065">
    <property type="entry name" value="CBM_2"/>
    <property type="match status" value="1"/>
</dbReference>
<proteinExistence type="predicted"/>
<dbReference type="Pfam" id="PF00686">
    <property type="entry name" value="CBM_20"/>
    <property type="match status" value="1"/>
</dbReference>
<dbReference type="PANTHER" id="PTHR15048:SF0">
    <property type="entry name" value="STARCH-BINDING DOMAIN-CONTAINING PROTEIN 1"/>
    <property type="match status" value="1"/>
</dbReference>
<accession>A0ABC8VMW3</accession>
<reference evidence="3 4" key="2">
    <citation type="submission" date="2024-10" db="EMBL/GenBank/DDBJ databases">
        <authorList>
            <person name="Ryan C."/>
        </authorList>
    </citation>
    <scope>NUCLEOTIDE SEQUENCE [LARGE SCALE GENOMIC DNA]</scope>
</reference>
<dbReference type="InterPro" id="IPR013784">
    <property type="entry name" value="Carb-bd-like_fold"/>
</dbReference>
<evidence type="ECO:0000259" key="2">
    <source>
        <dbReference type="PROSITE" id="PS51166"/>
    </source>
</evidence>
<feature type="domain" description="CBM20" evidence="2">
    <location>
        <begin position="105"/>
        <end position="207"/>
    </location>
</feature>
<dbReference type="SUPFAM" id="SSF49452">
    <property type="entry name" value="Starch-binding domain-like"/>
    <property type="match status" value="1"/>
</dbReference>
<dbReference type="FunFam" id="2.60.40.10:FF:000552">
    <property type="entry name" value="Related to glucoamylase"/>
    <property type="match status" value="1"/>
</dbReference>
<sequence>MMESATAAVRGAPGAPPLARARAALAYPAWRARRGPRRVVGPGAGRLAAAPGRRRRALVAVASLHEPLPSRAPQEEDPVAVAPQADEEEVHGNGSAAAETSSPPAVSGKTVRVRFVLENQCALDQSVFLVGDDPALGVWDPAKAIPLECAESHDWILEKDLPANKLIEFKFLLRDSSGKLHWQNGPNRIFQTGETANTLVVYEDCGDVKNQKVVEEEKVMFRKEQEEELEVASVHVEEAVFSDDSEITKSVVLEDELQMDDNQINQEVKEDESTVVVEEDEKLAVATDASVQMDSLKTNEISPQESMLPEEPETIGELHETVAMDMEDVHALYADESSAEKTEGDNTSSEDGVPVENGLPGAYEHDLLWGWKAVQQLMTNLGIKMDTDTT</sequence>
<dbReference type="Proteomes" id="UP001497457">
    <property type="component" value="Chromosome 10rd"/>
</dbReference>
<reference evidence="4" key="1">
    <citation type="submission" date="2024-06" db="EMBL/GenBank/DDBJ databases">
        <authorList>
            <person name="Ryan C."/>
        </authorList>
    </citation>
    <scope>NUCLEOTIDE SEQUENCE [LARGE SCALE GENOMIC DNA]</scope>
</reference>
<feature type="region of interest" description="Disordered" evidence="1">
    <location>
        <begin position="337"/>
        <end position="358"/>
    </location>
</feature>
<organism evidence="3 4">
    <name type="scientific">Urochloa decumbens</name>
    <dbReference type="NCBI Taxonomy" id="240449"/>
    <lineage>
        <taxon>Eukaryota</taxon>
        <taxon>Viridiplantae</taxon>
        <taxon>Streptophyta</taxon>
        <taxon>Embryophyta</taxon>
        <taxon>Tracheophyta</taxon>
        <taxon>Spermatophyta</taxon>
        <taxon>Magnoliopsida</taxon>
        <taxon>Liliopsida</taxon>
        <taxon>Poales</taxon>
        <taxon>Poaceae</taxon>
        <taxon>PACMAD clade</taxon>
        <taxon>Panicoideae</taxon>
        <taxon>Panicodae</taxon>
        <taxon>Paniceae</taxon>
        <taxon>Melinidinae</taxon>
        <taxon>Urochloa</taxon>
    </lineage>
</organism>
<dbReference type="AlphaFoldDB" id="A0ABC8VMW3"/>
<dbReference type="InterPro" id="IPR013783">
    <property type="entry name" value="Ig-like_fold"/>
</dbReference>
<name>A0ABC8VMW3_9POAL</name>
<dbReference type="EMBL" id="OZ075120">
    <property type="protein sequence ID" value="CAL4893840.1"/>
    <property type="molecule type" value="Genomic_DNA"/>
</dbReference>
<feature type="region of interest" description="Disordered" evidence="1">
    <location>
        <begin position="65"/>
        <end position="105"/>
    </location>
</feature>
<dbReference type="PROSITE" id="PS51166">
    <property type="entry name" value="CBM20"/>
    <property type="match status" value="1"/>
</dbReference>
<evidence type="ECO:0000256" key="1">
    <source>
        <dbReference type="SAM" id="MobiDB-lite"/>
    </source>
</evidence>
<evidence type="ECO:0000313" key="3">
    <source>
        <dbReference type="EMBL" id="CAL4893840.1"/>
    </source>
</evidence>
<gene>
    <name evidence="3" type="ORF">URODEC1_LOCUS5022</name>
</gene>
<dbReference type="InterPro" id="IPR002044">
    <property type="entry name" value="CBM20"/>
</dbReference>
<dbReference type="Gene3D" id="2.60.40.10">
    <property type="entry name" value="Immunoglobulins"/>
    <property type="match status" value="1"/>
</dbReference>